<gene>
    <name evidence="1" type="ORF">CEXT_279491</name>
</gene>
<keyword evidence="2" id="KW-1185">Reference proteome</keyword>
<dbReference type="Proteomes" id="UP001054945">
    <property type="component" value="Unassembled WGS sequence"/>
</dbReference>
<sequence>MCINIKKTAFIYSINTYAQHGQDHSSLSSDIRVKINDGVPMTGMRTFQRRLEGIFDRRFRATNNENIRRNHSFSRSTEETLLVALTWV</sequence>
<proteinExistence type="predicted"/>
<evidence type="ECO:0000313" key="1">
    <source>
        <dbReference type="EMBL" id="GIY14986.1"/>
    </source>
</evidence>
<organism evidence="1 2">
    <name type="scientific">Caerostris extrusa</name>
    <name type="common">Bark spider</name>
    <name type="synonym">Caerostris bankana</name>
    <dbReference type="NCBI Taxonomy" id="172846"/>
    <lineage>
        <taxon>Eukaryota</taxon>
        <taxon>Metazoa</taxon>
        <taxon>Ecdysozoa</taxon>
        <taxon>Arthropoda</taxon>
        <taxon>Chelicerata</taxon>
        <taxon>Arachnida</taxon>
        <taxon>Araneae</taxon>
        <taxon>Araneomorphae</taxon>
        <taxon>Entelegynae</taxon>
        <taxon>Araneoidea</taxon>
        <taxon>Araneidae</taxon>
        <taxon>Caerostris</taxon>
    </lineage>
</organism>
<dbReference type="AlphaFoldDB" id="A0AAV4R1P3"/>
<name>A0AAV4R1P3_CAEEX</name>
<reference evidence="1 2" key="1">
    <citation type="submission" date="2021-06" db="EMBL/GenBank/DDBJ databases">
        <title>Caerostris extrusa draft genome.</title>
        <authorList>
            <person name="Kono N."/>
            <person name="Arakawa K."/>
        </authorList>
    </citation>
    <scope>NUCLEOTIDE SEQUENCE [LARGE SCALE GENOMIC DNA]</scope>
</reference>
<accession>A0AAV4R1P3</accession>
<dbReference type="EMBL" id="BPLR01007176">
    <property type="protein sequence ID" value="GIY14986.1"/>
    <property type="molecule type" value="Genomic_DNA"/>
</dbReference>
<comment type="caution">
    <text evidence="1">The sequence shown here is derived from an EMBL/GenBank/DDBJ whole genome shotgun (WGS) entry which is preliminary data.</text>
</comment>
<evidence type="ECO:0000313" key="2">
    <source>
        <dbReference type="Proteomes" id="UP001054945"/>
    </source>
</evidence>
<protein>
    <submittedName>
        <fullName evidence="1">Uncharacterized protein</fullName>
    </submittedName>
</protein>